<name>A0A9Q1KIL4_9CARY</name>
<dbReference type="PANTHER" id="PTHR34835">
    <property type="entry name" value="OS07G0283600 PROTEIN-RELATED"/>
    <property type="match status" value="1"/>
</dbReference>
<feature type="compositionally biased region" description="Polar residues" evidence="1">
    <location>
        <begin position="237"/>
        <end position="247"/>
    </location>
</feature>
<organism evidence="2 3">
    <name type="scientific">Carnegiea gigantea</name>
    <dbReference type="NCBI Taxonomy" id="171969"/>
    <lineage>
        <taxon>Eukaryota</taxon>
        <taxon>Viridiplantae</taxon>
        <taxon>Streptophyta</taxon>
        <taxon>Embryophyta</taxon>
        <taxon>Tracheophyta</taxon>
        <taxon>Spermatophyta</taxon>
        <taxon>Magnoliopsida</taxon>
        <taxon>eudicotyledons</taxon>
        <taxon>Gunneridae</taxon>
        <taxon>Pentapetalae</taxon>
        <taxon>Caryophyllales</taxon>
        <taxon>Cactineae</taxon>
        <taxon>Cactaceae</taxon>
        <taxon>Cactoideae</taxon>
        <taxon>Echinocereeae</taxon>
        <taxon>Carnegiea</taxon>
    </lineage>
</organism>
<evidence type="ECO:0000313" key="3">
    <source>
        <dbReference type="Proteomes" id="UP001153076"/>
    </source>
</evidence>
<accession>A0A9Q1KIL4</accession>
<gene>
    <name evidence="2" type="ORF">Cgig2_016979</name>
</gene>
<dbReference type="EMBL" id="JAKOGI010000117">
    <property type="protein sequence ID" value="KAJ8443496.1"/>
    <property type="molecule type" value="Genomic_DNA"/>
</dbReference>
<dbReference type="AlphaFoldDB" id="A0A9Q1KIL4"/>
<dbReference type="Proteomes" id="UP001153076">
    <property type="component" value="Unassembled WGS sequence"/>
</dbReference>
<feature type="compositionally biased region" description="Low complexity" evidence="1">
    <location>
        <begin position="225"/>
        <end position="236"/>
    </location>
</feature>
<reference evidence="2" key="1">
    <citation type="submission" date="2022-04" db="EMBL/GenBank/DDBJ databases">
        <title>Carnegiea gigantea Genome sequencing and assembly v2.</title>
        <authorList>
            <person name="Copetti D."/>
            <person name="Sanderson M.J."/>
            <person name="Burquez A."/>
            <person name="Wojciechowski M.F."/>
        </authorList>
    </citation>
    <scope>NUCLEOTIDE SEQUENCE</scope>
    <source>
        <strain evidence="2">SGP5-SGP5p</strain>
        <tissue evidence="2">Aerial part</tissue>
    </source>
</reference>
<proteinExistence type="predicted"/>
<protein>
    <recommendedName>
        <fullName evidence="4">Aminotransferase-like plant mobile domain-containing protein</fullName>
    </recommendedName>
</protein>
<dbReference type="PANTHER" id="PTHR34835:SF90">
    <property type="entry name" value="AMINOTRANSFERASE-LIKE PLANT MOBILE DOMAIN-CONTAINING PROTEIN"/>
    <property type="match status" value="1"/>
</dbReference>
<feature type="compositionally biased region" description="Polar residues" evidence="1">
    <location>
        <begin position="254"/>
        <end position="266"/>
    </location>
</feature>
<keyword evidence="3" id="KW-1185">Reference proteome</keyword>
<evidence type="ECO:0000313" key="2">
    <source>
        <dbReference type="EMBL" id="KAJ8443496.1"/>
    </source>
</evidence>
<sequence>MDEVILERGGYEHEFITDFITYAISSCIVGNANGICHFRVVKYLRNIDEIQKYNWSAYAMKCLDDAVVEWKKDMSKFFTGSLLFLMVERSFLVAINWDTEKVRNRDKDEQLTEEYGKGRIIERIDCQTIARLAEADLDMTNLNKEELVRRPGQQQLKSNDVHTAHIAMDNVKASYISMMIQFSSEFLEQVDQPESTVREQIQQRKRVAYSPPSFGLGISLEKEATAAPSAHTTPATVQFQLGENTTPREPPATGTEQQTYEGSEQPINPDKSPKTTKGTHKAVEKLEIKKAKQMVLRQQPKKMLKQMLFNVDHCILKTTERLGIG</sequence>
<comment type="caution">
    <text evidence="2">The sequence shown here is derived from an EMBL/GenBank/DDBJ whole genome shotgun (WGS) entry which is preliminary data.</text>
</comment>
<evidence type="ECO:0008006" key="4">
    <source>
        <dbReference type="Google" id="ProtNLM"/>
    </source>
</evidence>
<dbReference type="OrthoDB" id="695450at2759"/>
<evidence type="ECO:0000256" key="1">
    <source>
        <dbReference type="SAM" id="MobiDB-lite"/>
    </source>
</evidence>
<feature type="region of interest" description="Disordered" evidence="1">
    <location>
        <begin position="225"/>
        <end position="281"/>
    </location>
</feature>